<reference evidence="13" key="1">
    <citation type="submission" date="2014-04" db="EMBL/GenBank/DDBJ databases">
        <title>Evolutionary Origins and Diversification of the Mycorrhizal Mutualists.</title>
        <authorList>
            <consortium name="DOE Joint Genome Institute"/>
            <consortium name="Mycorrhizal Genomics Consortium"/>
            <person name="Kohler A."/>
            <person name="Kuo A."/>
            <person name="Nagy L.G."/>
            <person name="Floudas D."/>
            <person name="Copeland A."/>
            <person name="Barry K.W."/>
            <person name="Cichocki N."/>
            <person name="Veneault-Fourrey C."/>
            <person name="LaButti K."/>
            <person name="Lindquist E.A."/>
            <person name="Lipzen A."/>
            <person name="Lundell T."/>
            <person name="Morin E."/>
            <person name="Murat C."/>
            <person name="Riley R."/>
            <person name="Ohm R."/>
            <person name="Sun H."/>
            <person name="Tunlid A."/>
            <person name="Henrissat B."/>
            <person name="Grigoriev I.V."/>
            <person name="Hibbett D.S."/>
            <person name="Martin F."/>
        </authorList>
    </citation>
    <scope>NUCLEOTIDE SEQUENCE [LARGE SCALE GENOMIC DNA]</scope>
    <source>
        <strain evidence="13">FD-334 SS-4</strain>
    </source>
</reference>
<feature type="region of interest" description="Disordered" evidence="8">
    <location>
        <begin position="321"/>
        <end position="350"/>
    </location>
</feature>
<protein>
    <recommendedName>
        <fullName evidence="14">Histone-lysine N-methyltransferase</fullName>
    </recommendedName>
</protein>
<evidence type="ECO:0000256" key="6">
    <source>
        <dbReference type="ARBA" id="ARBA00022723"/>
    </source>
</evidence>
<dbReference type="GO" id="GO:0032259">
    <property type="term" value="P:methylation"/>
    <property type="evidence" value="ECO:0007669"/>
    <property type="project" value="UniProtKB-KW"/>
</dbReference>
<dbReference type="Proteomes" id="UP000054270">
    <property type="component" value="Unassembled WGS sequence"/>
</dbReference>
<dbReference type="InterPro" id="IPR003616">
    <property type="entry name" value="Post-SET_dom"/>
</dbReference>
<evidence type="ECO:0000259" key="10">
    <source>
        <dbReference type="PROSITE" id="PS50867"/>
    </source>
</evidence>
<dbReference type="STRING" id="945553.A0A0D2NFG6"/>
<keyword evidence="4" id="KW-0808">Transferase</keyword>
<dbReference type="Gene3D" id="2.170.270.10">
    <property type="entry name" value="SET domain"/>
    <property type="match status" value="1"/>
</dbReference>
<evidence type="ECO:0000256" key="5">
    <source>
        <dbReference type="ARBA" id="ARBA00022691"/>
    </source>
</evidence>
<dbReference type="InterPro" id="IPR046341">
    <property type="entry name" value="SET_dom_sf"/>
</dbReference>
<dbReference type="GO" id="GO:0005634">
    <property type="term" value="C:nucleus"/>
    <property type="evidence" value="ECO:0007669"/>
    <property type="project" value="InterPro"/>
</dbReference>
<dbReference type="GO" id="GO:0046974">
    <property type="term" value="F:histone H3K9 methyltransferase activity"/>
    <property type="evidence" value="ECO:0007669"/>
    <property type="project" value="TreeGrafter"/>
</dbReference>
<dbReference type="PROSITE" id="PS50280">
    <property type="entry name" value="SET"/>
    <property type="match status" value="1"/>
</dbReference>
<dbReference type="PANTHER" id="PTHR46223">
    <property type="entry name" value="HISTONE-LYSINE N-METHYLTRANSFERASE SUV39H"/>
    <property type="match status" value="1"/>
</dbReference>
<dbReference type="GO" id="GO:0005694">
    <property type="term" value="C:chromosome"/>
    <property type="evidence" value="ECO:0007669"/>
    <property type="project" value="UniProtKB-SubCell"/>
</dbReference>
<evidence type="ECO:0000313" key="12">
    <source>
        <dbReference type="EMBL" id="KJA17689.1"/>
    </source>
</evidence>
<feature type="domain" description="Post-SET" evidence="11">
    <location>
        <begin position="356"/>
        <end position="372"/>
    </location>
</feature>
<dbReference type="SMART" id="SM00468">
    <property type="entry name" value="PreSET"/>
    <property type="match status" value="1"/>
</dbReference>
<dbReference type="PROSITE" id="PS50867">
    <property type="entry name" value="PRE_SET"/>
    <property type="match status" value="1"/>
</dbReference>
<name>A0A0D2NFG6_HYPSF</name>
<evidence type="ECO:0000256" key="4">
    <source>
        <dbReference type="ARBA" id="ARBA00022679"/>
    </source>
</evidence>
<dbReference type="InterPro" id="IPR050973">
    <property type="entry name" value="H3K9_Histone-Lys_N-MTase"/>
</dbReference>
<keyword evidence="6" id="KW-0479">Metal-binding</keyword>
<dbReference type="SUPFAM" id="SSF82199">
    <property type="entry name" value="SET domain"/>
    <property type="match status" value="1"/>
</dbReference>
<comment type="subcellular location">
    <subcellularLocation>
        <location evidence="1">Chromosome</location>
    </subcellularLocation>
</comment>
<keyword evidence="3" id="KW-0489">Methyltransferase</keyword>
<dbReference type="OMA" id="HHGNISH"/>
<dbReference type="OrthoDB" id="308383at2759"/>
<dbReference type="SMART" id="SM00317">
    <property type="entry name" value="SET"/>
    <property type="match status" value="1"/>
</dbReference>
<evidence type="ECO:0000256" key="7">
    <source>
        <dbReference type="ARBA" id="ARBA00022833"/>
    </source>
</evidence>
<evidence type="ECO:0000256" key="2">
    <source>
        <dbReference type="ARBA" id="ARBA00022454"/>
    </source>
</evidence>
<evidence type="ECO:0000259" key="9">
    <source>
        <dbReference type="PROSITE" id="PS50280"/>
    </source>
</evidence>
<feature type="domain" description="Pre-SET" evidence="10">
    <location>
        <begin position="120"/>
        <end position="188"/>
    </location>
</feature>
<dbReference type="AlphaFoldDB" id="A0A0D2NFG6"/>
<organism evidence="12 13">
    <name type="scientific">Hypholoma sublateritium (strain FD-334 SS-4)</name>
    <dbReference type="NCBI Taxonomy" id="945553"/>
    <lineage>
        <taxon>Eukaryota</taxon>
        <taxon>Fungi</taxon>
        <taxon>Dikarya</taxon>
        <taxon>Basidiomycota</taxon>
        <taxon>Agaricomycotina</taxon>
        <taxon>Agaricomycetes</taxon>
        <taxon>Agaricomycetidae</taxon>
        <taxon>Agaricales</taxon>
        <taxon>Agaricineae</taxon>
        <taxon>Strophariaceae</taxon>
        <taxon>Hypholoma</taxon>
    </lineage>
</organism>
<dbReference type="EMBL" id="KN817600">
    <property type="protein sequence ID" value="KJA17689.1"/>
    <property type="molecule type" value="Genomic_DNA"/>
</dbReference>
<gene>
    <name evidence="12" type="ORF">HYPSUDRAFT_146188</name>
</gene>
<evidence type="ECO:0000313" key="13">
    <source>
        <dbReference type="Proteomes" id="UP000054270"/>
    </source>
</evidence>
<dbReference type="InterPro" id="IPR007728">
    <property type="entry name" value="Pre-SET_dom"/>
</dbReference>
<keyword evidence="13" id="KW-1185">Reference proteome</keyword>
<dbReference type="PROSITE" id="PS50868">
    <property type="entry name" value="POST_SET"/>
    <property type="match status" value="1"/>
</dbReference>
<feature type="domain" description="SET" evidence="9">
    <location>
        <begin position="191"/>
        <end position="322"/>
    </location>
</feature>
<keyword evidence="2" id="KW-0158">Chromosome</keyword>
<sequence length="415" mass="47769">MGTAIFPPRKTYGGFRAITLKDHVTEQKTYLQHCKHSRDLPHIFQDYVNDMPMYLRALPEMRRVFEAMIMENTVRDEPDAPKIEVQNDVDNEPTPPWEFYYSNEMWLGEGVPRPDIDNLVRCSCKGACNPKSKTCACLKRQRDACQDPNLEFAYDKTGKLKIPGYPIFECNDLCGCGDECRNRVVQHGRKVSVSIKKTHLKGWGVFATKKILAGTFIGIYSGELITDVVAHKRGINYNKFGRTYLFDIDFHHLKDDDSNWNNKFTVDAYHAGNFTRFLNHSCDPNSRLFACYINEGNVEKPLLVIFSLRDIEANEEICFNYQGDYPGDDDESRDGEGNEEGKEEGPSMAAEARDSIYQKCRCGARNCTGMFFIYSLVEDILLKLYPRYNVQVKISSRETSPIHEFLMKVRKITKR</sequence>
<accession>A0A0D2NFG6</accession>
<evidence type="ECO:0000256" key="8">
    <source>
        <dbReference type="SAM" id="MobiDB-lite"/>
    </source>
</evidence>
<dbReference type="Pfam" id="PF00856">
    <property type="entry name" value="SET"/>
    <property type="match status" value="1"/>
</dbReference>
<keyword evidence="7" id="KW-0862">Zinc</keyword>
<evidence type="ECO:0000259" key="11">
    <source>
        <dbReference type="PROSITE" id="PS50868"/>
    </source>
</evidence>
<dbReference type="InterPro" id="IPR001214">
    <property type="entry name" value="SET_dom"/>
</dbReference>
<evidence type="ECO:0008006" key="14">
    <source>
        <dbReference type="Google" id="ProtNLM"/>
    </source>
</evidence>
<dbReference type="PANTHER" id="PTHR46223:SF4">
    <property type="entry name" value="HISTONE-LYSINE N-METHYLTRANSFERASE-RELATED"/>
    <property type="match status" value="1"/>
</dbReference>
<evidence type="ECO:0000256" key="1">
    <source>
        <dbReference type="ARBA" id="ARBA00004286"/>
    </source>
</evidence>
<dbReference type="Pfam" id="PF05033">
    <property type="entry name" value="Pre-SET"/>
    <property type="match status" value="1"/>
</dbReference>
<feature type="compositionally biased region" description="Basic and acidic residues" evidence="8">
    <location>
        <begin position="334"/>
        <end position="350"/>
    </location>
</feature>
<proteinExistence type="predicted"/>
<keyword evidence="5" id="KW-0949">S-adenosyl-L-methionine</keyword>
<dbReference type="GO" id="GO:0008270">
    <property type="term" value="F:zinc ion binding"/>
    <property type="evidence" value="ECO:0007669"/>
    <property type="project" value="InterPro"/>
</dbReference>
<evidence type="ECO:0000256" key="3">
    <source>
        <dbReference type="ARBA" id="ARBA00022603"/>
    </source>
</evidence>